<sequence>MITATALAAALLATTPAHAGGWSETVLDPPPGHIERAVTYTFGFWVLQHGSYPIKAGNLGEVTLTATDDDATRVTFPATESATAGHYSAEVVFPHDGEWQIGTEHSTLMPDPLVAVVTVPGTVDIMPSEVAHRAPHDWGTVRPSFPPTTDNAQVAAPEGYNPEEPQALIDPGPTTTTAAAPTPETPGGPPIELLVAGGLALLALTAALARHHRRRTRA</sequence>
<dbReference type="Proteomes" id="UP000185696">
    <property type="component" value="Unassembled WGS sequence"/>
</dbReference>
<dbReference type="AlphaFoldDB" id="A0A7Z0WGS3"/>
<proteinExistence type="predicted"/>
<accession>A0A7Z0WGS3</accession>
<organism evidence="3 4">
    <name type="scientific">Actinophytocola xinjiangensis</name>
    <dbReference type="NCBI Taxonomy" id="485602"/>
    <lineage>
        <taxon>Bacteria</taxon>
        <taxon>Bacillati</taxon>
        <taxon>Actinomycetota</taxon>
        <taxon>Actinomycetes</taxon>
        <taxon>Pseudonocardiales</taxon>
        <taxon>Pseudonocardiaceae</taxon>
    </lineage>
</organism>
<feature type="compositionally biased region" description="Low complexity" evidence="1">
    <location>
        <begin position="171"/>
        <end position="182"/>
    </location>
</feature>
<protein>
    <submittedName>
        <fullName evidence="3">Uncharacterized protein</fullName>
    </submittedName>
</protein>
<name>A0A7Z0WGS3_9PSEU</name>
<feature type="region of interest" description="Disordered" evidence="1">
    <location>
        <begin position="135"/>
        <end position="188"/>
    </location>
</feature>
<evidence type="ECO:0000256" key="1">
    <source>
        <dbReference type="SAM" id="MobiDB-lite"/>
    </source>
</evidence>
<evidence type="ECO:0000313" key="4">
    <source>
        <dbReference type="Proteomes" id="UP000185696"/>
    </source>
</evidence>
<reference evidence="3 4" key="1">
    <citation type="submission" date="2016-12" db="EMBL/GenBank/DDBJ databases">
        <title>The draft genome sequence of Actinophytocola xinjiangensis.</title>
        <authorList>
            <person name="Wang W."/>
            <person name="Yuan L."/>
        </authorList>
    </citation>
    <scope>NUCLEOTIDE SEQUENCE [LARGE SCALE GENOMIC DNA]</scope>
    <source>
        <strain evidence="3 4">CGMCC 4.4663</strain>
    </source>
</reference>
<keyword evidence="2" id="KW-0732">Signal</keyword>
<feature type="chain" id="PRO_5030531040" evidence="2">
    <location>
        <begin position="20"/>
        <end position="218"/>
    </location>
</feature>
<evidence type="ECO:0000256" key="2">
    <source>
        <dbReference type="SAM" id="SignalP"/>
    </source>
</evidence>
<feature type="signal peptide" evidence="2">
    <location>
        <begin position="1"/>
        <end position="19"/>
    </location>
</feature>
<keyword evidence="4" id="KW-1185">Reference proteome</keyword>
<gene>
    <name evidence="3" type="ORF">BLA60_30420</name>
</gene>
<comment type="caution">
    <text evidence="3">The sequence shown here is derived from an EMBL/GenBank/DDBJ whole genome shotgun (WGS) entry which is preliminary data.</text>
</comment>
<evidence type="ECO:0000313" key="3">
    <source>
        <dbReference type="EMBL" id="OLF06856.1"/>
    </source>
</evidence>
<dbReference type="EMBL" id="MSIF01000019">
    <property type="protein sequence ID" value="OLF06856.1"/>
    <property type="molecule type" value="Genomic_DNA"/>
</dbReference>